<sequence>MIRKKIRKNNALKRTGVRTLRSKEHRCSSLPQHPFPHPPHLLFSTSASTTRRTIDITPSRTSRVSPSTSRQRIPSLLLRRRRSTMKTIFAACFVAILLAQTEAQPVKNGYQVVDGVEQNGEEQKAGDHVVQKREVQVAGSARQDGDEQNIDDHIIQKRDVQQVEGRARQDSEVQEAHSRLGNYAIQGKGFQRVVASDEGGPIIQLHQDALTAGCRSGINCPKPVNEEGEE</sequence>
<evidence type="ECO:0000256" key="1">
    <source>
        <dbReference type="SAM" id="MobiDB-lite"/>
    </source>
</evidence>
<organism evidence="2 3">
    <name type="scientific">Penaeus vannamei</name>
    <name type="common">Whiteleg shrimp</name>
    <name type="synonym">Litopenaeus vannamei</name>
    <dbReference type="NCBI Taxonomy" id="6689"/>
    <lineage>
        <taxon>Eukaryota</taxon>
        <taxon>Metazoa</taxon>
        <taxon>Ecdysozoa</taxon>
        <taxon>Arthropoda</taxon>
        <taxon>Crustacea</taxon>
        <taxon>Multicrustacea</taxon>
        <taxon>Malacostraca</taxon>
        <taxon>Eumalacostraca</taxon>
        <taxon>Eucarida</taxon>
        <taxon>Decapoda</taxon>
        <taxon>Dendrobranchiata</taxon>
        <taxon>Penaeoidea</taxon>
        <taxon>Penaeidae</taxon>
        <taxon>Penaeus</taxon>
    </lineage>
</organism>
<protein>
    <submittedName>
        <fullName evidence="2">Uncharacterized protein</fullName>
    </submittedName>
</protein>
<name>A0A423SX61_PENVA</name>
<evidence type="ECO:0000313" key="3">
    <source>
        <dbReference type="Proteomes" id="UP000283509"/>
    </source>
</evidence>
<proteinExistence type="predicted"/>
<dbReference type="EMBL" id="QCYY01002635">
    <property type="protein sequence ID" value="ROT68787.1"/>
    <property type="molecule type" value="Genomic_DNA"/>
</dbReference>
<dbReference type="Proteomes" id="UP000283509">
    <property type="component" value="Unassembled WGS sequence"/>
</dbReference>
<reference evidence="2 3" key="1">
    <citation type="submission" date="2018-04" db="EMBL/GenBank/DDBJ databases">
        <authorList>
            <person name="Zhang X."/>
            <person name="Yuan J."/>
            <person name="Li F."/>
            <person name="Xiang J."/>
        </authorList>
    </citation>
    <scope>NUCLEOTIDE SEQUENCE [LARGE SCALE GENOMIC DNA]</scope>
    <source>
        <tissue evidence="2">Muscle</tissue>
    </source>
</reference>
<dbReference type="OrthoDB" id="6361059at2759"/>
<feature type="region of interest" description="Disordered" evidence="1">
    <location>
        <begin position="1"/>
        <end position="52"/>
    </location>
</feature>
<keyword evidence="3" id="KW-1185">Reference proteome</keyword>
<gene>
    <name evidence="2" type="ORF">C7M84_013079</name>
</gene>
<dbReference type="AlphaFoldDB" id="A0A423SX61"/>
<evidence type="ECO:0000313" key="2">
    <source>
        <dbReference type="EMBL" id="ROT68787.1"/>
    </source>
</evidence>
<reference evidence="2 3" key="2">
    <citation type="submission" date="2019-01" db="EMBL/GenBank/DDBJ databases">
        <title>The decoding of complex shrimp genome reveals the adaptation for benthos swimmer, frequently molting mechanism and breeding impact on genome.</title>
        <authorList>
            <person name="Sun Y."/>
            <person name="Gao Y."/>
            <person name="Yu Y."/>
        </authorList>
    </citation>
    <scope>NUCLEOTIDE SEQUENCE [LARGE SCALE GENOMIC DNA]</scope>
    <source>
        <tissue evidence="2">Muscle</tissue>
    </source>
</reference>
<comment type="caution">
    <text evidence="2">The sequence shown here is derived from an EMBL/GenBank/DDBJ whole genome shotgun (WGS) entry which is preliminary data.</text>
</comment>
<feature type="compositionally biased region" description="Basic residues" evidence="1">
    <location>
        <begin position="1"/>
        <end position="11"/>
    </location>
</feature>
<accession>A0A423SX61</accession>